<organism evidence="9 10">
    <name type="scientific">Myripristis murdjan</name>
    <name type="common">pinecone soldierfish</name>
    <dbReference type="NCBI Taxonomy" id="586833"/>
    <lineage>
        <taxon>Eukaryota</taxon>
        <taxon>Metazoa</taxon>
        <taxon>Chordata</taxon>
        <taxon>Craniata</taxon>
        <taxon>Vertebrata</taxon>
        <taxon>Euteleostomi</taxon>
        <taxon>Actinopterygii</taxon>
        <taxon>Neopterygii</taxon>
        <taxon>Teleostei</taxon>
        <taxon>Neoteleostei</taxon>
        <taxon>Acanthomorphata</taxon>
        <taxon>Holocentriformes</taxon>
        <taxon>Holocentridae</taxon>
        <taxon>Myripristis</taxon>
    </lineage>
</organism>
<dbReference type="Pfam" id="PF04818">
    <property type="entry name" value="CID"/>
    <property type="match status" value="1"/>
</dbReference>
<evidence type="ECO:0000256" key="6">
    <source>
        <dbReference type="ARBA" id="ARBA00067342"/>
    </source>
</evidence>
<reference evidence="9" key="2">
    <citation type="submission" date="2025-08" db="UniProtKB">
        <authorList>
            <consortium name="Ensembl"/>
        </authorList>
    </citation>
    <scope>IDENTIFICATION</scope>
</reference>
<protein>
    <recommendedName>
        <fullName evidence="6">Regulation of nuclear pre-mRNA domain-containing protein 2</fullName>
    </recommendedName>
</protein>
<feature type="compositionally biased region" description="Low complexity" evidence="7">
    <location>
        <begin position="304"/>
        <end position="314"/>
    </location>
</feature>
<sequence length="997" mass="108672">MAAGAGAAGGSLESTLDRKFQNVSNTMDSIQGLSSWCIENKKYHSLIVRHWMKCLRKSDALHRLNLFYLANDVIQNCKRKNAIVYRTAFAEVLPDAFVLVSTNANSKVVKSVERILSIWEDRGVYSGALIAELRGHLLKEESPPETPVEQKTPVDSKAALKSRIVAEFVPQALIDQLSKYKSSLEEVDLREKQLAAMRVDVCSSDALKKLKDKAGGKKFSKDFEEGSAKLQDFVKFLERQSKGGPPLLEALTNADIFYEMQYQEVKIVANAYQTFANRVSHLKRKLDSLKATLPDLDESPIPSPSADAPSPTGSESPFHDLELPKPDPDLDGSAMDDEAEPPAPSPLSSPGGSPKPAFAVGQSDNREVEDMELSEDEAESVVIIVEEQVKGSTNTAVSSAVPDKTESSVAKEPPVTHTPSSTAAPPASVPSVDLSKIGSLLNSLTSVIKNTGESTTKSLSLSTVTSVPSPPISNVRHNSSSQAEAPLPTPSSASALVQALHRDMELTTDPEPPLSNDSLESKIHNFLQGNPGFSAFNLGFSADPVLGGDNLSPVTGTDTQDGTPVRDEGGGTPTQDEIMDKPQVEPLTSNKGQLSTTETAAKSVSTAYQNITQRDPDSSQQQGHYQPGVAQNGQGYQLYTHGNQDQSTHGIAPPLAHYPQISTQMARPVPGEGAPGNASSNKTVEGFQAANEGDWYGKNYLEGSTQHPRGYNVATPGGAGENQTPGLHPYHRDQAQQPQGLASQHGPPASLGFFKNNLPPVPTLPPPPDGFEAPPSMTTTKMVNPEQQPMSNPETEKLTGARVDNIRGGMVIHDHQHKSMFHHDDPVYNRDNLHRHPDDLHPHPDDPRYQEDPRHYRDAQFHQDDPYRRPEEPYYQSASSPYQYHRGQGRLTPPLSPSEDAVYYAHNYPPRSPSPPHYGPRRPLPPHPEIRHPGPRHPYRPPHPPHHPHPRGHPRAPPFPPFHGPDPRLRGKRPGPRGGGPAGPVFPPKRPHLPPWY</sequence>
<feature type="compositionally biased region" description="Low complexity" evidence="7">
    <location>
        <begin position="348"/>
        <end position="357"/>
    </location>
</feature>
<feature type="compositionally biased region" description="Basic and acidic residues" evidence="7">
    <location>
        <begin position="317"/>
        <end position="328"/>
    </location>
</feature>
<dbReference type="Pfam" id="PF16566">
    <property type="entry name" value="CREPT"/>
    <property type="match status" value="1"/>
</dbReference>
<accession>A0A668A899</accession>
<comment type="similarity">
    <text evidence="4">Belongs to the UPF0400 (RTT103) family.</text>
</comment>
<keyword evidence="3" id="KW-0007">Acetylation</keyword>
<proteinExistence type="inferred from homology"/>
<dbReference type="PROSITE" id="PS51391">
    <property type="entry name" value="CID"/>
    <property type="match status" value="1"/>
</dbReference>
<dbReference type="InterPro" id="IPR006569">
    <property type="entry name" value="CID_dom"/>
</dbReference>
<dbReference type="GO" id="GO:0000993">
    <property type="term" value="F:RNA polymerase II complex binding"/>
    <property type="evidence" value="ECO:0007669"/>
    <property type="project" value="TreeGrafter"/>
</dbReference>
<evidence type="ECO:0000256" key="2">
    <source>
        <dbReference type="ARBA" id="ARBA00022553"/>
    </source>
</evidence>
<feature type="compositionally biased region" description="Pro residues" evidence="7">
    <location>
        <begin position="955"/>
        <end position="964"/>
    </location>
</feature>
<name>A0A668A899_9TELE</name>
<dbReference type="GO" id="GO:0031124">
    <property type="term" value="P:mRNA 3'-end processing"/>
    <property type="evidence" value="ECO:0007669"/>
    <property type="project" value="TreeGrafter"/>
</dbReference>
<dbReference type="AlphaFoldDB" id="A0A668A899"/>
<reference evidence="9" key="3">
    <citation type="submission" date="2025-09" db="UniProtKB">
        <authorList>
            <consortium name="Ensembl"/>
        </authorList>
    </citation>
    <scope>IDENTIFICATION</scope>
</reference>
<feature type="compositionally biased region" description="Polar residues" evidence="7">
    <location>
        <begin position="586"/>
        <end position="649"/>
    </location>
</feature>
<dbReference type="GeneTree" id="ENSGT00950000183094"/>
<dbReference type="SMART" id="SM00582">
    <property type="entry name" value="RPR"/>
    <property type="match status" value="1"/>
</dbReference>
<feature type="region of interest" description="Disordered" evidence="7">
    <location>
        <begin position="293"/>
        <end position="433"/>
    </location>
</feature>
<feature type="compositionally biased region" description="Pro residues" evidence="7">
    <location>
        <begin position="759"/>
        <end position="769"/>
    </location>
</feature>
<dbReference type="InParanoid" id="A0A668A899"/>
<feature type="domain" description="CID" evidence="8">
    <location>
        <begin position="8"/>
        <end position="141"/>
    </location>
</feature>
<dbReference type="Gene3D" id="6.10.250.2560">
    <property type="match status" value="1"/>
</dbReference>
<dbReference type="InterPro" id="IPR008942">
    <property type="entry name" value="ENTH_VHS"/>
</dbReference>
<dbReference type="Ensembl" id="ENSMMDT00005042055.1">
    <property type="protein sequence ID" value="ENSMMDP00005041216.1"/>
    <property type="gene ID" value="ENSMMDG00005019047.1"/>
</dbReference>
<evidence type="ECO:0000259" key="8">
    <source>
        <dbReference type="PROSITE" id="PS51391"/>
    </source>
</evidence>
<dbReference type="Proteomes" id="UP000472263">
    <property type="component" value="Chromosome 11"/>
</dbReference>
<feature type="region of interest" description="Disordered" evidence="7">
    <location>
        <begin position="821"/>
        <end position="997"/>
    </location>
</feature>
<feature type="compositionally biased region" description="Low complexity" evidence="7">
    <location>
        <begin position="454"/>
        <end position="467"/>
    </location>
</feature>
<feature type="compositionally biased region" description="Pro residues" evidence="7">
    <location>
        <begin position="910"/>
        <end position="927"/>
    </location>
</feature>
<evidence type="ECO:0000256" key="5">
    <source>
        <dbReference type="ARBA" id="ARBA00062892"/>
    </source>
</evidence>
<keyword evidence="1" id="KW-0488">Methylation</keyword>
<feature type="compositionally biased region" description="Polar residues" evidence="7">
    <location>
        <begin position="776"/>
        <end position="793"/>
    </location>
</feature>
<feature type="region of interest" description="Disordered" evidence="7">
    <location>
        <begin position="452"/>
        <end position="492"/>
    </location>
</feature>
<evidence type="ECO:0000313" key="10">
    <source>
        <dbReference type="Proteomes" id="UP000472263"/>
    </source>
</evidence>
<evidence type="ECO:0000256" key="3">
    <source>
        <dbReference type="ARBA" id="ARBA00022990"/>
    </source>
</evidence>
<evidence type="ECO:0000256" key="1">
    <source>
        <dbReference type="ARBA" id="ARBA00022481"/>
    </source>
</evidence>
<evidence type="ECO:0000313" key="9">
    <source>
        <dbReference type="Ensembl" id="ENSMMDP00005041216.1"/>
    </source>
</evidence>
<dbReference type="SUPFAM" id="SSF48464">
    <property type="entry name" value="ENTH/VHS domain"/>
    <property type="match status" value="1"/>
</dbReference>
<comment type="subunit">
    <text evidence="5">Associates with the RNA polymerase II complex.</text>
</comment>
<reference evidence="9" key="1">
    <citation type="submission" date="2019-06" db="EMBL/GenBank/DDBJ databases">
        <authorList>
            <consortium name="Wellcome Sanger Institute Data Sharing"/>
        </authorList>
    </citation>
    <scope>NUCLEOTIDE SEQUENCE [LARGE SCALE GENOMIC DNA]</scope>
</reference>
<feature type="compositionally biased region" description="Low complexity" evidence="7">
    <location>
        <begin position="873"/>
        <end position="884"/>
    </location>
</feature>
<gene>
    <name evidence="9" type="primary">rprd2a</name>
</gene>
<evidence type="ECO:0000256" key="7">
    <source>
        <dbReference type="SAM" id="MobiDB-lite"/>
    </source>
</evidence>
<keyword evidence="10" id="KW-1185">Reference proteome</keyword>
<keyword evidence="2" id="KW-0597">Phosphoprotein</keyword>
<feature type="region of interest" description="Disordered" evidence="7">
    <location>
        <begin position="547"/>
        <end position="796"/>
    </location>
</feature>
<feature type="compositionally biased region" description="Low complexity" evidence="7">
    <location>
        <begin position="413"/>
        <end position="432"/>
    </location>
</feature>
<feature type="compositionally biased region" description="Acidic residues" evidence="7">
    <location>
        <begin position="367"/>
        <end position="379"/>
    </location>
</feature>
<feature type="compositionally biased region" description="Pro residues" evidence="7">
    <location>
        <begin position="984"/>
        <end position="997"/>
    </location>
</feature>
<dbReference type="PANTHER" id="PTHR12460:SF40">
    <property type="entry name" value="REGULATION OF NUCLEAR PRE-MRNA DOMAIN-CONTAINING PROTEIN 2"/>
    <property type="match status" value="1"/>
</dbReference>
<dbReference type="Gene3D" id="1.25.40.90">
    <property type="match status" value="1"/>
</dbReference>
<feature type="compositionally biased region" description="Basic and acidic residues" evidence="7">
    <location>
        <begin position="821"/>
        <end position="872"/>
    </location>
</feature>
<feature type="compositionally biased region" description="Basic residues" evidence="7">
    <location>
        <begin position="933"/>
        <end position="954"/>
    </location>
</feature>
<feature type="compositionally biased region" description="Polar residues" evidence="7">
    <location>
        <begin position="552"/>
        <end position="562"/>
    </location>
</feature>
<dbReference type="PANTHER" id="PTHR12460">
    <property type="entry name" value="CYCLIN-DEPENDENT KINASE INHIBITOR-RELATED PROTEIN"/>
    <property type="match status" value="1"/>
</dbReference>
<evidence type="ECO:0000256" key="4">
    <source>
        <dbReference type="ARBA" id="ARBA00034310"/>
    </source>
</evidence>
<dbReference type="InterPro" id="IPR032337">
    <property type="entry name" value="RPRD1A/B_C"/>
</dbReference>
<dbReference type="FunFam" id="1.25.40.90:FF:000020">
    <property type="entry name" value="regulation of nuclear pre-mRNA domain-containing protein 2 isoform X1"/>
    <property type="match status" value="1"/>
</dbReference>